<proteinExistence type="inferred from homology"/>
<dbReference type="PROSITE" id="PS01150">
    <property type="entry name" value="COMPLEX1_20K"/>
    <property type="match status" value="1"/>
</dbReference>
<dbReference type="EMBL" id="UOEY01000129">
    <property type="protein sequence ID" value="VAW41603.1"/>
    <property type="molecule type" value="Genomic_DNA"/>
</dbReference>
<keyword evidence="4" id="KW-0520">NAD</keyword>
<dbReference type="InterPro" id="IPR001268">
    <property type="entry name" value="NADH_UbQ_OxRdtase_30kDa_su"/>
</dbReference>
<evidence type="ECO:0000256" key="4">
    <source>
        <dbReference type="ARBA" id="ARBA00023027"/>
    </source>
</evidence>
<dbReference type="GO" id="GO:0045271">
    <property type="term" value="C:respiratory chain complex I"/>
    <property type="evidence" value="ECO:0007669"/>
    <property type="project" value="TreeGrafter"/>
</dbReference>
<dbReference type="InterPro" id="IPR037232">
    <property type="entry name" value="NADH_quin_OxRdtase_su_C/D-like"/>
</dbReference>
<dbReference type="GO" id="GO:0051539">
    <property type="term" value="F:4 iron, 4 sulfur cluster binding"/>
    <property type="evidence" value="ECO:0007669"/>
    <property type="project" value="InterPro"/>
</dbReference>
<dbReference type="FunFam" id="3.40.50.12280:FF:000002">
    <property type="entry name" value="NADH-quinone oxidoreductase subunit B"/>
    <property type="match status" value="1"/>
</dbReference>
<comment type="similarity">
    <text evidence="1">Belongs to the complex I 20 kDa subunit family.</text>
</comment>
<dbReference type="GO" id="GO:0048038">
    <property type="term" value="F:quinone binding"/>
    <property type="evidence" value="ECO:0007669"/>
    <property type="project" value="InterPro"/>
</dbReference>
<feature type="domain" description="NADH:ubiquinone oxidoreductase 30kDa subunit" evidence="5">
    <location>
        <begin position="288"/>
        <end position="402"/>
    </location>
</feature>
<gene>
    <name evidence="7" type="ORF">MNBD_DELTA04-1140</name>
</gene>
<dbReference type="InterPro" id="IPR006137">
    <property type="entry name" value="NADH_UbQ_OxRdtase-like_20kDa"/>
</dbReference>
<evidence type="ECO:0000256" key="2">
    <source>
        <dbReference type="ARBA" id="ARBA00022448"/>
    </source>
</evidence>
<evidence type="ECO:0000259" key="6">
    <source>
        <dbReference type="Pfam" id="PF01058"/>
    </source>
</evidence>
<evidence type="ECO:0000313" key="7">
    <source>
        <dbReference type="EMBL" id="VAW41603.1"/>
    </source>
</evidence>
<dbReference type="Pfam" id="PF01058">
    <property type="entry name" value="Oxidored_q6"/>
    <property type="match status" value="1"/>
</dbReference>
<evidence type="ECO:0000256" key="1">
    <source>
        <dbReference type="ARBA" id="ARBA00009173"/>
    </source>
</evidence>
<dbReference type="NCBIfam" id="TIGR01957">
    <property type="entry name" value="nuoB_fam"/>
    <property type="match status" value="1"/>
</dbReference>
<dbReference type="InterPro" id="IPR006138">
    <property type="entry name" value="NADH_UQ_OxRdtase_20Kd_su"/>
</dbReference>
<name>A0A3B0VMV4_9ZZZZ</name>
<accession>A0A3B0VMV4</accession>
<reference evidence="7" key="1">
    <citation type="submission" date="2018-06" db="EMBL/GenBank/DDBJ databases">
        <authorList>
            <person name="Zhirakovskaya E."/>
        </authorList>
    </citation>
    <scope>NUCLEOTIDE SEQUENCE</scope>
</reference>
<dbReference type="Pfam" id="PF00329">
    <property type="entry name" value="Complex1_30kDa"/>
    <property type="match status" value="1"/>
</dbReference>
<protein>
    <submittedName>
        <fullName evidence="7">NADH-ubiquinone oxidoreductase chain B</fullName>
        <ecNumber evidence="7">1.6.5.3</ecNumber>
    </submittedName>
</protein>
<keyword evidence="7" id="KW-0830">Ubiquinone</keyword>
<evidence type="ECO:0000256" key="3">
    <source>
        <dbReference type="ARBA" id="ARBA00022967"/>
    </source>
</evidence>
<keyword evidence="2" id="KW-0813">Transport</keyword>
<dbReference type="Gene3D" id="3.40.50.12280">
    <property type="match status" value="1"/>
</dbReference>
<feature type="domain" description="NADH:ubiquinone oxidoreductase-like 20kDa subunit" evidence="6">
    <location>
        <begin position="51"/>
        <end position="162"/>
    </location>
</feature>
<organism evidence="7">
    <name type="scientific">hydrothermal vent metagenome</name>
    <dbReference type="NCBI Taxonomy" id="652676"/>
    <lineage>
        <taxon>unclassified sequences</taxon>
        <taxon>metagenomes</taxon>
        <taxon>ecological metagenomes</taxon>
    </lineage>
</organism>
<dbReference type="GO" id="GO:0015990">
    <property type="term" value="P:electron transport coupled proton transport"/>
    <property type="evidence" value="ECO:0007669"/>
    <property type="project" value="TreeGrafter"/>
</dbReference>
<dbReference type="SUPFAM" id="SSF143243">
    <property type="entry name" value="Nqo5-like"/>
    <property type="match status" value="1"/>
</dbReference>
<keyword evidence="7" id="KW-0560">Oxidoreductase</keyword>
<dbReference type="EC" id="1.6.5.3" evidence="7"/>
<evidence type="ECO:0000259" key="5">
    <source>
        <dbReference type="Pfam" id="PF00329"/>
    </source>
</evidence>
<sequence length="412" mass="47024">MGVGGASRLTEKVAEILDKYPGGIKLIDSIEYLVTWARANSLWPLVYGTACCAMEMMATGSSRHDWARFGVEVARATPRQADLIILAGTIVEKMGSNLITLYKQMPAPKYVIAMGSCAISGGPFYYDAYSVIKGGDRLIPVDVYVPGCPPRPEALLYGIMELQKKIKEEGRRKPWKIGKLLNMPFIDPHTLAQEDWALLEQKKESEQQQAREQFKIDNPDYRSPKPTRLLKEKFAAVPRMQLSTTGRANEHIFSIIQNYLPTISLFRQPDIRPETVAELGPEYILDLEVEREHYLDLVRFLKEDRELGVDMLLQLTAVDWHDHFDIIVHLLSSKNGYKIFLRSPVAKARPEIATIATIFLGAEWHEREVYDLFGICFTGHPDMRRLFLKDDFPGHPLCKDFEDPERVVKRPY</sequence>
<dbReference type="SUPFAM" id="SSF56770">
    <property type="entry name" value="HydA/Nqo6-like"/>
    <property type="match status" value="1"/>
</dbReference>
<dbReference type="GO" id="GO:0016491">
    <property type="term" value="F:oxidoreductase activity"/>
    <property type="evidence" value="ECO:0007669"/>
    <property type="project" value="UniProtKB-KW"/>
</dbReference>
<dbReference type="GO" id="GO:0009060">
    <property type="term" value="P:aerobic respiration"/>
    <property type="evidence" value="ECO:0007669"/>
    <property type="project" value="TreeGrafter"/>
</dbReference>
<keyword evidence="3" id="KW-1278">Translocase</keyword>
<dbReference type="Gene3D" id="3.30.460.80">
    <property type="entry name" value="NADH:ubiquinone oxidoreductase, 30kDa subunit"/>
    <property type="match status" value="1"/>
</dbReference>
<dbReference type="HAMAP" id="MF_01356">
    <property type="entry name" value="NDH1_NuoB"/>
    <property type="match status" value="1"/>
</dbReference>
<dbReference type="AlphaFoldDB" id="A0A3B0VMV4"/>
<dbReference type="NCBIfam" id="NF005012">
    <property type="entry name" value="PRK06411.1"/>
    <property type="match status" value="1"/>
</dbReference>
<dbReference type="GO" id="GO:0008137">
    <property type="term" value="F:NADH dehydrogenase (ubiquinone) activity"/>
    <property type="evidence" value="ECO:0007669"/>
    <property type="project" value="InterPro"/>
</dbReference>
<dbReference type="PANTHER" id="PTHR11995:SF14">
    <property type="entry name" value="NADH DEHYDROGENASE [UBIQUINONE] IRON-SULFUR PROTEIN 7, MITOCHONDRIAL"/>
    <property type="match status" value="1"/>
</dbReference>
<dbReference type="PANTHER" id="PTHR11995">
    <property type="entry name" value="NADH DEHYDROGENASE"/>
    <property type="match status" value="1"/>
</dbReference>